<name>A0A319C9G3_9EURO</name>
<evidence type="ECO:0000313" key="3">
    <source>
        <dbReference type="Proteomes" id="UP000248340"/>
    </source>
</evidence>
<proteinExistence type="predicted"/>
<dbReference type="EMBL" id="KZ821697">
    <property type="protein sequence ID" value="PYH82105.1"/>
    <property type="molecule type" value="Genomic_DNA"/>
</dbReference>
<keyword evidence="3" id="KW-1185">Reference proteome</keyword>
<reference evidence="2 3" key="1">
    <citation type="submission" date="2016-12" db="EMBL/GenBank/DDBJ databases">
        <title>The genomes of Aspergillus section Nigri reveals drivers in fungal speciation.</title>
        <authorList>
            <consortium name="DOE Joint Genome Institute"/>
            <person name="Vesth T.C."/>
            <person name="Nybo J."/>
            <person name="Theobald S."/>
            <person name="Brandl J."/>
            <person name="Frisvad J.C."/>
            <person name="Nielsen K.F."/>
            <person name="Lyhne E.K."/>
            <person name="Kogle M.E."/>
            <person name="Kuo A."/>
            <person name="Riley R."/>
            <person name="Clum A."/>
            <person name="Nolan M."/>
            <person name="Lipzen A."/>
            <person name="Salamov A."/>
            <person name="Henrissat B."/>
            <person name="Wiebenga A."/>
            <person name="De Vries R.P."/>
            <person name="Grigoriev I.V."/>
            <person name="Mortensen U.H."/>
            <person name="Andersen M.R."/>
            <person name="Baker S.E."/>
        </authorList>
    </citation>
    <scope>NUCLEOTIDE SEQUENCE [LARGE SCALE GENOMIC DNA]</scope>
    <source>
        <strain evidence="2 3">CBS 121591</strain>
    </source>
</reference>
<dbReference type="GeneID" id="37139691"/>
<dbReference type="VEuPathDB" id="FungiDB:BO82DRAFT_364440"/>
<sequence>MMSSLCFVHLPVGHAAFLCRMDLVLEARLRKLHRRIAEPENFWRVYRPSITLYREDCESFSPCDFSRLLSPSLSLPYLSILNTSLRLRPPCPRLGPPKLRSKVLHKRPLSLFSSRQLIEASEASQNCETYIPVTSRLREDRSPIFTMKHWQMARRKSWSEEDTSPEDSPKTPLTPDGESFKVTLLNLSEESLSNVPETQEIIERLDTESEGSEESVASDLEERPVPGLVLRPGWNILDYHLYLLSNERDRDEHVRKNSMYIFDGTECTIRSYQELFDHEVLAPFNVGDDPQLVFNILPIINRDALECHAGYILGYSHVNKMLYARYFEWIPHIEDLDFVWEDGYNMYEVTIYGLLNLLHDCFVKKSFFPGEGILSAGYQQDHHRPSRRFDDPGMELVMTILFCQWIRDAADPLFGPAYLRIGNLKEQAAYYEQQCRLMLQRASARAWFYIRDGWVPDDLARNLELNAWTNDLYTYCDSMFAENGIDWPAPSLTKSSELREQYIETHKAENSADVRFNRLFDATADDNNPNPESEALKELTAMIGREQAHYLLDCAASQCLDNLVSNEGEHNDDQHHNVSIEWLARRLAYLTLDYPELDSPTNRSHFCELLMRMGVSMQQQPEEHLAQLPVPPLNGDFWRLVVNSSQANSSSARRLLPSPIID</sequence>
<dbReference type="RefSeq" id="XP_025492305.1">
    <property type="nucleotide sequence ID" value="XM_025636950.1"/>
</dbReference>
<dbReference type="Proteomes" id="UP000248340">
    <property type="component" value="Unassembled WGS sequence"/>
</dbReference>
<evidence type="ECO:0000313" key="2">
    <source>
        <dbReference type="EMBL" id="PYH82105.1"/>
    </source>
</evidence>
<dbReference type="AlphaFoldDB" id="A0A319C9G3"/>
<evidence type="ECO:0000256" key="1">
    <source>
        <dbReference type="SAM" id="MobiDB-lite"/>
    </source>
</evidence>
<organism evidence="2 3">
    <name type="scientific">Aspergillus uvarum CBS 121591</name>
    <dbReference type="NCBI Taxonomy" id="1448315"/>
    <lineage>
        <taxon>Eukaryota</taxon>
        <taxon>Fungi</taxon>
        <taxon>Dikarya</taxon>
        <taxon>Ascomycota</taxon>
        <taxon>Pezizomycotina</taxon>
        <taxon>Eurotiomycetes</taxon>
        <taxon>Eurotiomycetidae</taxon>
        <taxon>Eurotiales</taxon>
        <taxon>Aspergillaceae</taxon>
        <taxon>Aspergillus</taxon>
        <taxon>Aspergillus subgen. Circumdati</taxon>
    </lineage>
</organism>
<gene>
    <name evidence="2" type="ORF">BO82DRAFT_364440</name>
</gene>
<feature type="region of interest" description="Disordered" evidence="1">
    <location>
        <begin position="156"/>
        <end position="177"/>
    </location>
</feature>
<dbReference type="OrthoDB" id="4363600at2759"/>
<accession>A0A319C9G3</accession>
<protein>
    <submittedName>
        <fullName evidence="2">Uncharacterized protein</fullName>
    </submittedName>
</protein>
<dbReference type="STRING" id="1448315.A0A319C9G3"/>